<comment type="subcellular location">
    <subcellularLocation>
        <location evidence="1 6">Nucleus</location>
    </subcellularLocation>
</comment>
<gene>
    <name evidence="11" type="ORF">PSAL00342_LOCUS2648</name>
    <name evidence="12" type="ORF">PSAL00342_LOCUS2650</name>
    <name evidence="13" type="ORF">PSAL00342_LOCUS2653</name>
    <name evidence="14" type="ORF">PSAL00342_LOCUS2654</name>
    <name evidence="15" type="ORF">PSAL00342_LOCUS2655</name>
    <name evidence="16" type="ORF">PSAL00342_LOCUS2656</name>
    <name evidence="17" type="ORF">PSAL00342_LOCUS2657</name>
    <name evidence="18" type="ORF">PSAL00342_LOCUS2658</name>
    <name evidence="19" type="ORF">PSAL00342_LOCUS2659</name>
</gene>
<dbReference type="EMBL" id="HBIS01002961">
    <property type="protein sequence ID" value="CAE0608834.1"/>
    <property type="molecule type" value="Transcribed_RNA"/>
</dbReference>
<feature type="domain" description="DNA polymerase alpha subunit B N-terminal" evidence="9">
    <location>
        <begin position="7"/>
        <end position="70"/>
    </location>
</feature>
<keyword evidence="4 6" id="KW-0235">DNA replication</keyword>
<dbReference type="PANTHER" id="PTHR23061:SF12">
    <property type="entry name" value="DNA POLYMERASE ALPHA SUBUNIT B"/>
    <property type="match status" value="1"/>
</dbReference>
<feature type="domain" description="DNA polymerase alpha/delta/epsilon subunit B" evidence="8">
    <location>
        <begin position="326"/>
        <end position="536"/>
    </location>
</feature>
<organism evidence="14">
    <name type="scientific">Picocystis salinarum</name>
    <dbReference type="NCBI Taxonomy" id="88271"/>
    <lineage>
        <taxon>Eukaryota</taxon>
        <taxon>Viridiplantae</taxon>
        <taxon>Chlorophyta</taxon>
        <taxon>Picocystophyceae</taxon>
        <taxon>Picocystales</taxon>
        <taxon>Picocystaceae</taxon>
        <taxon>Picocystis</taxon>
    </lineage>
</organism>
<evidence type="ECO:0000256" key="5">
    <source>
        <dbReference type="ARBA" id="ARBA00023242"/>
    </source>
</evidence>
<evidence type="ECO:0000259" key="8">
    <source>
        <dbReference type="Pfam" id="PF04042"/>
    </source>
</evidence>
<dbReference type="GO" id="GO:0005658">
    <property type="term" value="C:alpha DNA polymerase:primase complex"/>
    <property type="evidence" value="ECO:0007669"/>
    <property type="project" value="TreeGrafter"/>
</dbReference>
<evidence type="ECO:0000313" key="19">
    <source>
        <dbReference type="EMBL" id="CAE0608840.1"/>
    </source>
</evidence>
<dbReference type="EMBL" id="HBIS01002958">
    <property type="protein sequence ID" value="CAE0608831.1"/>
    <property type="molecule type" value="Transcribed_RNA"/>
</dbReference>
<comment type="similarity">
    <text evidence="2 6">Belongs to the DNA polymerase alpha subunit B family.</text>
</comment>
<feature type="region of interest" description="Disordered" evidence="7">
    <location>
        <begin position="88"/>
        <end position="134"/>
    </location>
</feature>
<sequence>MDAQVVVEEFRSKGLEVDDAAANACVALCANLNLDPAELSEQWEVYTLNKGMVGEELNVDRLEMFRRTLKRKRRESKPLSFASLEDKLMDLPEIETPSKDQIKPEEEPKTPAPQGKETKAQMTPSPTLSSAEASAFKKRTQGGFVVASHVGCLVKHDRGEKKGAMQIEVMTAGTNLDESTMFFRDRLSDKVAYLETRINDFAERIAAAERLPKGIDDIHPVSRASQEEVLCVGRICCDSEGKLNDQSVMLEGSMRLSNGARVKLELSKLPAFSFFPGQCVAVRGRNPSGHCLVVEEVISSAPVPMSTTNVMEIKGSESAGQSFHMMIASGPYTTTEDLSFDPLDVLLKEAEERKPDLLLLVGPFVDSADPQLANGDIGMTFDTLYAEKCQAMIARYCNTVGKQSKVVLVPSTRDLTHFPVFPQPPMEKFQDLEDQVLCLTNPSTLKVHGCGLVIGCCSQDILKHLAAAEISRAGGHASQTDRMNRLCSSIAGQASYYPLFPAAKGCFFDASLGGALDMPTTPDILVLPSDLAPFAKVVSLHQNSSEQTGADQSSFVCINPNRLTKGKSGGTFASVFVEGLNQEVEGAPDSAQVSHEAAKRSKVEIIRI</sequence>
<dbReference type="InterPro" id="IPR007185">
    <property type="entry name" value="DNA_pol_a/d/e_bsu"/>
</dbReference>
<dbReference type="AlphaFoldDB" id="A0A6U9QKM3"/>
<evidence type="ECO:0000256" key="7">
    <source>
        <dbReference type="SAM" id="MobiDB-lite"/>
    </source>
</evidence>
<evidence type="ECO:0000256" key="6">
    <source>
        <dbReference type="PIRNR" id="PIRNR018300"/>
    </source>
</evidence>
<comment type="function">
    <text evidence="6">Accessory subunit of the DNA polymerase alpha complex (also known as the alpha DNA polymerase-primase complex) which plays an essential role in the initiation of DNA synthesis.</text>
</comment>
<evidence type="ECO:0000313" key="11">
    <source>
        <dbReference type="EMBL" id="CAE0608829.1"/>
    </source>
</evidence>
<dbReference type="GO" id="GO:0006270">
    <property type="term" value="P:DNA replication initiation"/>
    <property type="evidence" value="ECO:0007669"/>
    <property type="project" value="TreeGrafter"/>
</dbReference>
<evidence type="ECO:0000256" key="3">
    <source>
        <dbReference type="ARBA" id="ARBA00018596"/>
    </source>
</evidence>
<evidence type="ECO:0000259" key="10">
    <source>
        <dbReference type="Pfam" id="PF22062"/>
    </source>
</evidence>
<dbReference type="Gene3D" id="1.10.8.530">
    <property type="entry name" value="DNA polymerase alpha-primase, subunit B, N-terminal domain"/>
    <property type="match status" value="1"/>
</dbReference>
<evidence type="ECO:0000256" key="4">
    <source>
        <dbReference type="ARBA" id="ARBA00022705"/>
    </source>
</evidence>
<evidence type="ECO:0000313" key="12">
    <source>
        <dbReference type="EMBL" id="CAE0608831.1"/>
    </source>
</evidence>
<evidence type="ECO:0000313" key="14">
    <source>
        <dbReference type="EMBL" id="CAE0608835.1"/>
    </source>
</evidence>
<proteinExistence type="inferred from homology"/>
<evidence type="ECO:0000313" key="13">
    <source>
        <dbReference type="EMBL" id="CAE0608834.1"/>
    </source>
</evidence>
<dbReference type="Gene3D" id="3.60.21.60">
    <property type="match status" value="2"/>
</dbReference>
<evidence type="ECO:0000259" key="9">
    <source>
        <dbReference type="Pfam" id="PF08418"/>
    </source>
</evidence>
<evidence type="ECO:0000313" key="17">
    <source>
        <dbReference type="EMBL" id="CAE0608838.1"/>
    </source>
</evidence>
<dbReference type="Pfam" id="PF08418">
    <property type="entry name" value="Pol_alpha_B_N"/>
    <property type="match status" value="1"/>
</dbReference>
<evidence type="ECO:0000313" key="15">
    <source>
        <dbReference type="EMBL" id="CAE0608836.1"/>
    </source>
</evidence>
<dbReference type="Pfam" id="PF04042">
    <property type="entry name" value="DNA_pol_E_B"/>
    <property type="match status" value="1"/>
</dbReference>
<keyword evidence="5 6" id="KW-0539">Nucleus</keyword>
<dbReference type="PANTHER" id="PTHR23061">
    <property type="entry name" value="DNA POLYMERASE 2 ALPHA 70 KDA SUBUNIT"/>
    <property type="match status" value="1"/>
</dbReference>
<evidence type="ECO:0000313" key="16">
    <source>
        <dbReference type="EMBL" id="CAE0608837.1"/>
    </source>
</evidence>
<accession>A0A6U9QKM3</accession>
<dbReference type="InterPro" id="IPR016722">
    <property type="entry name" value="DNA_pol_alpha_bsu"/>
</dbReference>
<dbReference type="InterPro" id="IPR043034">
    <property type="entry name" value="DNA_pol_alpha_B_N_sf"/>
</dbReference>
<dbReference type="GO" id="GO:0003677">
    <property type="term" value="F:DNA binding"/>
    <property type="evidence" value="ECO:0007669"/>
    <property type="project" value="InterPro"/>
</dbReference>
<feature type="domain" description="DNA polymerase alpha subunit B OB" evidence="10">
    <location>
        <begin position="194"/>
        <end position="298"/>
    </location>
</feature>
<evidence type="ECO:0000256" key="2">
    <source>
        <dbReference type="ARBA" id="ARBA00007299"/>
    </source>
</evidence>
<dbReference type="EMBL" id="HBIS01002967">
    <property type="protein sequence ID" value="CAE0608840.1"/>
    <property type="molecule type" value="Transcribed_RNA"/>
</dbReference>
<dbReference type="EMBL" id="HBIS01002956">
    <property type="protein sequence ID" value="CAE0608829.1"/>
    <property type="molecule type" value="Transcribed_RNA"/>
</dbReference>
<dbReference type="InterPro" id="IPR013627">
    <property type="entry name" value="Pol_alpha_B_N"/>
</dbReference>
<reference evidence="14" key="1">
    <citation type="submission" date="2021-01" db="EMBL/GenBank/DDBJ databases">
        <authorList>
            <person name="Corre E."/>
            <person name="Pelletier E."/>
            <person name="Niang G."/>
            <person name="Scheremetjew M."/>
            <person name="Finn R."/>
            <person name="Kale V."/>
            <person name="Holt S."/>
            <person name="Cochrane G."/>
            <person name="Meng A."/>
            <person name="Brown T."/>
            <person name="Cohen L."/>
        </authorList>
    </citation>
    <scope>NUCLEOTIDE SEQUENCE</scope>
    <source>
        <strain evidence="14">CCMP1897</strain>
    </source>
</reference>
<dbReference type="EMBL" id="HBIS01002965">
    <property type="protein sequence ID" value="CAE0608838.1"/>
    <property type="molecule type" value="Transcribed_RNA"/>
</dbReference>
<dbReference type="InterPro" id="IPR054300">
    <property type="entry name" value="OB_DPOA2"/>
</dbReference>
<evidence type="ECO:0000313" key="18">
    <source>
        <dbReference type="EMBL" id="CAE0608839.1"/>
    </source>
</evidence>
<dbReference type="EMBL" id="HBIS01002962">
    <property type="protein sequence ID" value="CAE0608835.1"/>
    <property type="molecule type" value="Transcribed_RNA"/>
</dbReference>
<dbReference type="EMBL" id="HBIS01002966">
    <property type="protein sequence ID" value="CAE0608839.1"/>
    <property type="molecule type" value="Transcribed_RNA"/>
</dbReference>
<dbReference type="PIRSF" id="PIRSF018300">
    <property type="entry name" value="DNA_pol_alph_2"/>
    <property type="match status" value="1"/>
</dbReference>
<dbReference type="Pfam" id="PF22062">
    <property type="entry name" value="OB_DPOA2"/>
    <property type="match status" value="1"/>
</dbReference>
<feature type="compositionally biased region" description="Polar residues" evidence="7">
    <location>
        <begin position="120"/>
        <end position="132"/>
    </location>
</feature>
<dbReference type="EMBL" id="HBIS01002964">
    <property type="protein sequence ID" value="CAE0608837.1"/>
    <property type="molecule type" value="Transcribed_RNA"/>
</dbReference>
<dbReference type="EMBL" id="HBIS01002963">
    <property type="protein sequence ID" value="CAE0608836.1"/>
    <property type="molecule type" value="Transcribed_RNA"/>
</dbReference>
<protein>
    <recommendedName>
        <fullName evidence="3 6">DNA polymerase alpha subunit B</fullName>
    </recommendedName>
</protein>
<evidence type="ECO:0000256" key="1">
    <source>
        <dbReference type="ARBA" id="ARBA00004123"/>
    </source>
</evidence>
<feature type="compositionally biased region" description="Basic and acidic residues" evidence="7">
    <location>
        <begin position="88"/>
        <end position="109"/>
    </location>
</feature>
<name>A0A6U9QKM3_9CHLO</name>